<name>A0AB34FW00_9HYPO</name>
<feature type="transmembrane region" description="Helical" evidence="6">
    <location>
        <begin position="71"/>
        <end position="90"/>
    </location>
</feature>
<dbReference type="PROSITE" id="PS50850">
    <property type="entry name" value="MFS"/>
    <property type="match status" value="1"/>
</dbReference>
<keyword evidence="3 6" id="KW-0812">Transmembrane</keyword>
<evidence type="ECO:0000256" key="2">
    <source>
        <dbReference type="ARBA" id="ARBA00022448"/>
    </source>
</evidence>
<dbReference type="EMBL" id="JAQHRD010000003">
    <property type="protein sequence ID" value="KAJ6442541.1"/>
    <property type="molecule type" value="Genomic_DNA"/>
</dbReference>
<feature type="transmembrane region" description="Helical" evidence="6">
    <location>
        <begin position="219"/>
        <end position="238"/>
    </location>
</feature>
<dbReference type="InterPro" id="IPR020846">
    <property type="entry name" value="MFS_dom"/>
</dbReference>
<sequence length="603" mass="64381">MVSSFLRAVLDIRDNCPMGSEIMTATQATAELDKDGLAHHHEDTVDDEKSRPASELNLVYANVDEEPEIHIRTYVALAAMLMLNYVQVIALQGPPVVTWVPNALALVQAVLAPIISSASDTFQARKLIMVVCCVISFIGSAIAPGSESIYRLIVAQILIGFGFSSTALAYCVPSEILPKKWRPVVQSIINIAAALGACSGPLIIGALSRHDPMDGWRKFYWIQMALWGATAICIFFGYRPLKRHTVYDNLTLGQKLMALDLIGVGLFTAGLTLFLVGLNLGGGLYAWTNVKVLATMIVGIVTLLAFVGYEWKGTKTGIAHHDLFRPGKNAGRVFALFLSLIFVEGILLFAFVIFYPVLTTSLFERDSLLLAARAQPFWLAGGASTVFWGVWSVKAKSIRVPLCVGFVILTGGIVGFATIQPDDSTSACVFAGVAGIGFGAPLILIIAGIQLATPHSLIATGTALAITCRAVSTAVFTAIFSAALTDRLEPNIIKYVSKAALSAGLPVSSVQPFVMALAGKDEAALAKVPGATGPIIAAGIAALKQAFADSIRIVFIIAAPFGALACLLCFFLDDQSKEMNYRVDAPVEDLHARAHRRHDTSEA</sequence>
<feature type="domain" description="Major facilitator superfamily (MFS) profile" evidence="7">
    <location>
        <begin position="1"/>
        <end position="577"/>
    </location>
</feature>
<dbReference type="GO" id="GO:0005886">
    <property type="term" value="C:plasma membrane"/>
    <property type="evidence" value="ECO:0007669"/>
    <property type="project" value="TreeGrafter"/>
</dbReference>
<feature type="transmembrane region" description="Helical" evidence="6">
    <location>
        <begin position="553"/>
        <end position="572"/>
    </location>
</feature>
<feature type="transmembrane region" description="Helical" evidence="6">
    <location>
        <begin position="375"/>
        <end position="393"/>
    </location>
</feature>
<evidence type="ECO:0000313" key="9">
    <source>
        <dbReference type="Proteomes" id="UP001163105"/>
    </source>
</evidence>
<protein>
    <submittedName>
        <fullName evidence="8">Siderophore iron transporter</fullName>
    </submittedName>
</protein>
<reference evidence="8" key="1">
    <citation type="submission" date="2023-01" db="EMBL/GenBank/DDBJ databases">
        <title>The growth and conidiation of Purpureocillium lavendulum are regulated by nitrogen source and histone H3K14 acetylation.</title>
        <authorList>
            <person name="Tang P."/>
            <person name="Han J."/>
            <person name="Zhang C."/>
            <person name="Tang P."/>
            <person name="Qi F."/>
            <person name="Zhang K."/>
            <person name="Liang L."/>
        </authorList>
    </citation>
    <scope>NUCLEOTIDE SEQUENCE</scope>
    <source>
        <strain evidence="8">YMF1.00683</strain>
    </source>
</reference>
<evidence type="ECO:0000256" key="6">
    <source>
        <dbReference type="SAM" id="Phobius"/>
    </source>
</evidence>
<dbReference type="InterPro" id="IPR010573">
    <property type="entry name" value="MFS_Str1/Tri12-like"/>
</dbReference>
<feature type="transmembrane region" description="Helical" evidence="6">
    <location>
        <begin position="127"/>
        <end position="143"/>
    </location>
</feature>
<feature type="transmembrane region" description="Helical" evidence="6">
    <location>
        <begin position="292"/>
        <end position="312"/>
    </location>
</feature>
<keyword evidence="4 6" id="KW-1133">Transmembrane helix</keyword>
<dbReference type="GO" id="GO:0022857">
    <property type="term" value="F:transmembrane transporter activity"/>
    <property type="evidence" value="ECO:0007669"/>
    <property type="project" value="InterPro"/>
</dbReference>
<dbReference type="Pfam" id="PF06609">
    <property type="entry name" value="TRI12"/>
    <property type="match status" value="1"/>
</dbReference>
<dbReference type="InterPro" id="IPR036259">
    <property type="entry name" value="MFS_trans_sf"/>
</dbReference>
<feature type="transmembrane region" description="Helical" evidence="6">
    <location>
        <begin position="333"/>
        <end position="355"/>
    </location>
</feature>
<evidence type="ECO:0000256" key="4">
    <source>
        <dbReference type="ARBA" id="ARBA00022989"/>
    </source>
</evidence>
<dbReference type="Gene3D" id="1.20.1250.20">
    <property type="entry name" value="MFS general substrate transporter like domains"/>
    <property type="match status" value="1"/>
</dbReference>
<organism evidence="8 9">
    <name type="scientific">Purpureocillium lavendulum</name>
    <dbReference type="NCBI Taxonomy" id="1247861"/>
    <lineage>
        <taxon>Eukaryota</taxon>
        <taxon>Fungi</taxon>
        <taxon>Dikarya</taxon>
        <taxon>Ascomycota</taxon>
        <taxon>Pezizomycotina</taxon>
        <taxon>Sordariomycetes</taxon>
        <taxon>Hypocreomycetidae</taxon>
        <taxon>Hypocreales</taxon>
        <taxon>Ophiocordycipitaceae</taxon>
        <taxon>Purpureocillium</taxon>
    </lineage>
</organism>
<dbReference type="Proteomes" id="UP001163105">
    <property type="component" value="Unassembled WGS sequence"/>
</dbReference>
<comment type="caution">
    <text evidence="8">The sequence shown here is derived from an EMBL/GenBank/DDBJ whole genome shotgun (WGS) entry which is preliminary data.</text>
</comment>
<evidence type="ECO:0000259" key="7">
    <source>
        <dbReference type="PROSITE" id="PS50850"/>
    </source>
</evidence>
<feature type="transmembrane region" description="Helical" evidence="6">
    <location>
        <begin position="431"/>
        <end position="451"/>
    </location>
</feature>
<dbReference type="PANTHER" id="PTHR23501">
    <property type="entry name" value="MAJOR FACILITATOR SUPERFAMILY"/>
    <property type="match status" value="1"/>
</dbReference>
<feature type="transmembrane region" description="Helical" evidence="6">
    <location>
        <begin position="149"/>
        <end position="172"/>
    </location>
</feature>
<feature type="transmembrane region" description="Helical" evidence="6">
    <location>
        <begin position="184"/>
        <end position="207"/>
    </location>
</feature>
<feature type="transmembrane region" description="Helical" evidence="6">
    <location>
        <begin position="463"/>
        <end position="484"/>
    </location>
</feature>
<comment type="subcellular location">
    <subcellularLocation>
        <location evidence="1">Membrane</location>
        <topology evidence="1">Multi-pass membrane protein</topology>
    </subcellularLocation>
</comment>
<gene>
    <name evidence="8" type="ORF">O9K51_03716</name>
</gene>
<evidence type="ECO:0000313" key="8">
    <source>
        <dbReference type="EMBL" id="KAJ6442541.1"/>
    </source>
</evidence>
<keyword evidence="9" id="KW-1185">Reference proteome</keyword>
<dbReference type="SUPFAM" id="SSF103473">
    <property type="entry name" value="MFS general substrate transporter"/>
    <property type="match status" value="1"/>
</dbReference>
<keyword evidence="2" id="KW-0813">Transport</keyword>
<evidence type="ECO:0000256" key="1">
    <source>
        <dbReference type="ARBA" id="ARBA00004141"/>
    </source>
</evidence>
<evidence type="ECO:0000256" key="5">
    <source>
        <dbReference type="ARBA" id="ARBA00023136"/>
    </source>
</evidence>
<feature type="transmembrane region" description="Helical" evidence="6">
    <location>
        <begin position="258"/>
        <end position="280"/>
    </location>
</feature>
<keyword evidence="5 6" id="KW-0472">Membrane</keyword>
<accession>A0AB34FW00</accession>
<feature type="transmembrane region" description="Helical" evidence="6">
    <location>
        <begin position="96"/>
        <end position="115"/>
    </location>
</feature>
<dbReference type="PANTHER" id="PTHR23501:SF195">
    <property type="entry name" value="PEP5"/>
    <property type="match status" value="1"/>
</dbReference>
<dbReference type="AlphaFoldDB" id="A0AB34FW00"/>
<evidence type="ECO:0000256" key="3">
    <source>
        <dbReference type="ARBA" id="ARBA00022692"/>
    </source>
</evidence>
<feature type="transmembrane region" description="Helical" evidence="6">
    <location>
        <begin position="400"/>
        <end position="419"/>
    </location>
</feature>
<proteinExistence type="predicted"/>